<name>A0ABV9GDN5_9ACTN</name>
<evidence type="ECO:0000313" key="1">
    <source>
        <dbReference type="EMBL" id="MFC4612401.1"/>
    </source>
</evidence>
<evidence type="ECO:0000313" key="2">
    <source>
        <dbReference type="Proteomes" id="UP001595993"/>
    </source>
</evidence>
<protein>
    <submittedName>
        <fullName evidence="1">DUF1349 domain-containing protein</fullName>
    </submittedName>
</protein>
<accession>A0ABV9GDN5</accession>
<dbReference type="Gene3D" id="2.60.120.200">
    <property type="match status" value="1"/>
</dbReference>
<dbReference type="RefSeq" id="WP_381202512.1">
    <property type="nucleotide sequence ID" value="NZ_JBHSFE010000034.1"/>
</dbReference>
<dbReference type="PANTHER" id="PTHR35332:SF2">
    <property type="entry name" value="REGULATION OF ENOLASE PROTEIN 1"/>
    <property type="match status" value="1"/>
</dbReference>
<dbReference type="InterPro" id="IPR009784">
    <property type="entry name" value="DUF1349"/>
</dbReference>
<dbReference type="PANTHER" id="PTHR35332">
    <property type="entry name" value="REGULATION OF ENOLASE PROTEIN 1"/>
    <property type="match status" value="1"/>
</dbReference>
<reference evidence="2" key="1">
    <citation type="journal article" date="2019" name="Int. J. Syst. Evol. Microbiol.">
        <title>The Global Catalogue of Microorganisms (GCM) 10K type strain sequencing project: providing services to taxonomists for standard genome sequencing and annotation.</title>
        <authorList>
            <consortium name="The Broad Institute Genomics Platform"/>
            <consortium name="The Broad Institute Genome Sequencing Center for Infectious Disease"/>
            <person name="Wu L."/>
            <person name="Ma J."/>
        </authorList>
    </citation>
    <scope>NUCLEOTIDE SEQUENCE [LARGE SCALE GENOMIC DNA]</scope>
    <source>
        <strain evidence="2">CGMCC 4.7139</strain>
    </source>
</reference>
<dbReference type="EMBL" id="JBHSFE010000034">
    <property type="protein sequence ID" value="MFC4612401.1"/>
    <property type="molecule type" value="Genomic_DNA"/>
</dbReference>
<organism evidence="1 2">
    <name type="scientific">Streptomyces maoxianensis</name>
    <dbReference type="NCBI Taxonomy" id="1459942"/>
    <lineage>
        <taxon>Bacteria</taxon>
        <taxon>Bacillati</taxon>
        <taxon>Actinomycetota</taxon>
        <taxon>Actinomycetes</taxon>
        <taxon>Kitasatosporales</taxon>
        <taxon>Streptomycetaceae</taxon>
        <taxon>Streptomyces</taxon>
    </lineage>
</organism>
<dbReference type="Proteomes" id="UP001595993">
    <property type="component" value="Unassembled WGS sequence"/>
</dbReference>
<proteinExistence type="predicted"/>
<gene>
    <name evidence="1" type="ORF">ACFO9E_32320</name>
</gene>
<dbReference type="SUPFAM" id="SSF49899">
    <property type="entry name" value="Concanavalin A-like lectins/glucanases"/>
    <property type="match status" value="1"/>
</dbReference>
<dbReference type="InterPro" id="IPR013320">
    <property type="entry name" value="ConA-like_dom_sf"/>
</dbReference>
<comment type="caution">
    <text evidence="1">The sequence shown here is derived from an EMBL/GenBank/DDBJ whole genome shotgun (WGS) entry which is preliminary data.</text>
</comment>
<keyword evidence="2" id="KW-1185">Reference proteome</keyword>
<sequence>MTDPIDLPELPFPLRPYGPDANWSYDKGALTGWAGARQDLFVPPSGEALDPVSDAPRLLGAPEGDFQLIARVTVGFGAAFDAGVLYLHVGEREWAKLCLELSPDKPTICTVVTRGYSDDANSFVVEGDSAWLRISRTGKAFAFHASTDGERWTFVRIFALGDEAKAGAALVGFMAQSPVGEGCVVTFDRIEYRPSWPEGLRDGS</sequence>
<dbReference type="Pfam" id="PF07081">
    <property type="entry name" value="DUF1349"/>
    <property type="match status" value="1"/>
</dbReference>